<gene>
    <name evidence="1" type="ORF">JOD45_002662</name>
</gene>
<dbReference type="Proteomes" id="UP000808914">
    <property type="component" value="Unassembled WGS sequence"/>
</dbReference>
<keyword evidence="2" id="KW-1185">Reference proteome</keyword>
<dbReference type="RefSeq" id="WP_205004316.1">
    <property type="nucleotide sequence ID" value="NZ_JAFBER010000020.1"/>
</dbReference>
<sequence>MIIKSFGEAENLCRLIAYRIDEEISILKETETKMKQTYGQLNDWRGHSADKSKQKLNSAFFDIQKKASDLEALKGALYAKQLQAAFPPVDIVKKSK</sequence>
<organism evidence="1 2">
    <name type="scientific">Scopulibacillus daqui</name>
    <dbReference type="NCBI Taxonomy" id="1469162"/>
    <lineage>
        <taxon>Bacteria</taxon>
        <taxon>Bacillati</taxon>
        <taxon>Bacillota</taxon>
        <taxon>Bacilli</taxon>
        <taxon>Bacillales</taxon>
        <taxon>Sporolactobacillaceae</taxon>
        <taxon>Scopulibacillus</taxon>
    </lineage>
</organism>
<protein>
    <recommendedName>
        <fullName evidence="3">WXG100 family type VII secretion target</fullName>
    </recommendedName>
</protein>
<reference evidence="1 2" key="1">
    <citation type="submission" date="2021-01" db="EMBL/GenBank/DDBJ databases">
        <title>Genomic Encyclopedia of Type Strains, Phase IV (KMG-IV): sequencing the most valuable type-strain genomes for metagenomic binning, comparative biology and taxonomic classification.</title>
        <authorList>
            <person name="Goeker M."/>
        </authorList>
    </citation>
    <scope>NUCLEOTIDE SEQUENCE [LARGE SCALE GENOMIC DNA]</scope>
    <source>
        <strain evidence="1 2">DSM 28236</strain>
    </source>
</reference>
<evidence type="ECO:0000313" key="2">
    <source>
        <dbReference type="Proteomes" id="UP000808914"/>
    </source>
</evidence>
<accession>A0ABS2Q2D2</accession>
<name>A0ABS2Q2D2_9BACL</name>
<evidence type="ECO:0000313" key="1">
    <source>
        <dbReference type="EMBL" id="MBM7646434.1"/>
    </source>
</evidence>
<evidence type="ECO:0008006" key="3">
    <source>
        <dbReference type="Google" id="ProtNLM"/>
    </source>
</evidence>
<dbReference type="EMBL" id="JAFBER010000020">
    <property type="protein sequence ID" value="MBM7646434.1"/>
    <property type="molecule type" value="Genomic_DNA"/>
</dbReference>
<proteinExistence type="predicted"/>
<comment type="caution">
    <text evidence="1">The sequence shown here is derived from an EMBL/GenBank/DDBJ whole genome shotgun (WGS) entry which is preliminary data.</text>
</comment>